<reference evidence="3 4" key="1">
    <citation type="journal article" date="2016" name="Nat. Commun.">
        <title>Thousands of microbial genomes shed light on interconnected biogeochemical processes in an aquifer system.</title>
        <authorList>
            <person name="Anantharaman K."/>
            <person name="Brown C.T."/>
            <person name="Hug L.A."/>
            <person name="Sharon I."/>
            <person name="Castelle C.J."/>
            <person name="Probst A.J."/>
            <person name="Thomas B.C."/>
            <person name="Singh A."/>
            <person name="Wilkins M.J."/>
            <person name="Karaoz U."/>
            <person name="Brodie E.L."/>
            <person name="Williams K.H."/>
            <person name="Hubbard S.S."/>
            <person name="Banfield J.F."/>
        </authorList>
    </citation>
    <scope>NUCLEOTIDE SEQUENCE [LARGE SCALE GENOMIC DNA]</scope>
</reference>
<evidence type="ECO:0000313" key="4">
    <source>
        <dbReference type="Proteomes" id="UP000178632"/>
    </source>
</evidence>
<organism evidence="3 4">
    <name type="scientific">Candidatus Staskawiczbacteria bacterium RIFCSPLOWO2_12_FULL_37_15</name>
    <dbReference type="NCBI Taxonomy" id="1802218"/>
    <lineage>
        <taxon>Bacteria</taxon>
        <taxon>Candidatus Staskawicziibacteriota</taxon>
    </lineage>
</organism>
<gene>
    <name evidence="3" type="ORF">A3G45_00795</name>
</gene>
<dbReference type="PANTHER" id="PTHR43318">
    <property type="entry name" value="UDP-N-ACETYLGLUCOSAMINE 4,6-DEHYDRATASE"/>
    <property type="match status" value="1"/>
</dbReference>
<dbReference type="InterPro" id="IPR036291">
    <property type="entry name" value="NAD(P)-bd_dom_sf"/>
</dbReference>
<dbReference type="Proteomes" id="UP000178632">
    <property type="component" value="Unassembled WGS sequence"/>
</dbReference>
<dbReference type="InterPro" id="IPR051203">
    <property type="entry name" value="Polysaccharide_Synthase-Rel"/>
</dbReference>
<dbReference type="EMBL" id="MHPE01000018">
    <property type="protein sequence ID" value="OGZ77023.1"/>
    <property type="molecule type" value="Genomic_DNA"/>
</dbReference>
<evidence type="ECO:0000259" key="2">
    <source>
        <dbReference type="Pfam" id="PF02719"/>
    </source>
</evidence>
<evidence type="ECO:0000313" key="3">
    <source>
        <dbReference type="EMBL" id="OGZ77023.1"/>
    </source>
</evidence>
<feature type="domain" description="Polysaccharide biosynthesis protein CapD-like" evidence="2">
    <location>
        <begin position="10"/>
        <end position="287"/>
    </location>
</feature>
<dbReference type="SUPFAM" id="SSF51735">
    <property type="entry name" value="NAD(P)-binding Rossmann-fold domains"/>
    <property type="match status" value="1"/>
</dbReference>
<sequence>MEQELKNKKILITGGAGSVGSALIKDLLKYDVNVIRIFDISENEVHKLKNNFIGEERLRYLIGDVRDSNRLELAMDGIDIVVHLAAMKHVYSCEYNPFEAVKTNINGLQNVIDCARKENVEKMIFSSTDKAARPLSVMGITKLMGEKLVSLAEYYKGDKRTLFASVRFGNVIGSNGSVVPVFKKQINEGGPVIINDIEMTRFVITMPEAVDLILKAIKFVKGGEVFVWKMKTLRIPDLALAMTKRYANGKEIKMIIRGKGEGEKIHEETMSEEELSRSVEMENLYIIFPMIDHARVRIKYQDAQEIKNPVISSDMGEFLSQEAIDKLLEKEIDPC</sequence>
<dbReference type="AlphaFoldDB" id="A0A1G2IQP8"/>
<comment type="similarity">
    <text evidence="1">Belongs to the polysaccharide synthase family.</text>
</comment>
<accession>A0A1G2IQP8</accession>
<dbReference type="Gene3D" id="3.40.50.720">
    <property type="entry name" value="NAD(P)-binding Rossmann-like Domain"/>
    <property type="match status" value="1"/>
</dbReference>
<proteinExistence type="inferred from homology"/>
<dbReference type="InterPro" id="IPR003869">
    <property type="entry name" value="Polysac_CapD-like"/>
</dbReference>
<comment type="caution">
    <text evidence="3">The sequence shown here is derived from an EMBL/GenBank/DDBJ whole genome shotgun (WGS) entry which is preliminary data.</text>
</comment>
<dbReference type="CDD" id="cd05237">
    <property type="entry name" value="UDP_invert_4-6DH_SDR_e"/>
    <property type="match status" value="1"/>
</dbReference>
<dbReference type="PANTHER" id="PTHR43318:SF2">
    <property type="entry name" value="UDP-N-ACETYLGLUCOSAMINE 4,6-DEHYDRATASE (INVERTING)"/>
    <property type="match status" value="1"/>
</dbReference>
<name>A0A1G2IQP8_9BACT</name>
<dbReference type="Pfam" id="PF02719">
    <property type="entry name" value="Polysacc_synt_2"/>
    <property type="match status" value="1"/>
</dbReference>
<evidence type="ECO:0000256" key="1">
    <source>
        <dbReference type="ARBA" id="ARBA00007430"/>
    </source>
</evidence>
<protein>
    <recommendedName>
        <fullName evidence="2">Polysaccharide biosynthesis protein CapD-like domain-containing protein</fullName>
    </recommendedName>
</protein>